<sequence>MIGKNTGIKFSRREERNDGEENTSVKIDNGVLECIRYEPDTLLIELSSTTTSAPNDQISPQVYQSSQPYAPGSYYSVNQMNQNVPFMSSHQQ</sequence>
<accession>A0A3M7QGC4</accession>
<dbReference type="AlphaFoldDB" id="A0A3M7QGC4"/>
<reference evidence="2 3" key="1">
    <citation type="journal article" date="2018" name="Sci. Rep.">
        <title>Genomic signatures of local adaptation to the degree of environmental predictability in rotifers.</title>
        <authorList>
            <person name="Franch-Gras L."/>
            <person name="Hahn C."/>
            <person name="Garcia-Roger E.M."/>
            <person name="Carmona M.J."/>
            <person name="Serra M."/>
            <person name="Gomez A."/>
        </authorList>
    </citation>
    <scope>NUCLEOTIDE SEQUENCE [LARGE SCALE GENOMIC DNA]</scope>
    <source>
        <strain evidence="2">HYR1</strain>
    </source>
</reference>
<gene>
    <name evidence="2" type="ORF">BpHYR1_014502</name>
</gene>
<comment type="caution">
    <text evidence="2">The sequence shown here is derived from an EMBL/GenBank/DDBJ whole genome shotgun (WGS) entry which is preliminary data.</text>
</comment>
<evidence type="ECO:0000256" key="1">
    <source>
        <dbReference type="SAM" id="MobiDB-lite"/>
    </source>
</evidence>
<evidence type="ECO:0000313" key="2">
    <source>
        <dbReference type="EMBL" id="RNA10091.1"/>
    </source>
</evidence>
<protein>
    <submittedName>
        <fullName evidence="2">Uncharacterized protein</fullName>
    </submittedName>
</protein>
<dbReference type="Proteomes" id="UP000276133">
    <property type="component" value="Unassembled WGS sequence"/>
</dbReference>
<evidence type="ECO:0000313" key="3">
    <source>
        <dbReference type="Proteomes" id="UP000276133"/>
    </source>
</evidence>
<name>A0A3M7QGC4_BRAPC</name>
<feature type="region of interest" description="Disordered" evidence="1">
    <location>
        <begin position="1"/>
        <end position="23"/>
    </location>
</feature>
<keyword evidence="3" id="KW-1185">Reference proteome</keyword>
<proteinExistence type="predicted"/>
<dbReference type="EMBL" id="REGN01006307">
    <property type="protein sequence ID" value="RNA10091.1"/>
    <property type="molecule type" value="Genomic_DNA"/>
</dbReference>
<organism evidence="2 3">
    <name type="scientific">Brachionus plicatilis</name>
    <name type="common">Marine rotifer</name>
    <name type="synonym">Brachionus muelleri</name>
    <dbReference type="NCBI Taxonomy" id="10195"/>
    <lineage>
        <taxon>Eukaryota</taxon>
        <taxon>Metazoa</taxon>
        <taxon>Spiralia</taxon>
        <taxon>Gnathifera</taxon>
        <taxon>Rotifera</taxon>
        <taxon>Eurotatoria</taxon>
        <taxon>Monogononta</taxon>
        <taxon>Pseudotrocha</taxon>
        <taxon>Ploima</taxon>
        <taxon>Brachionidae</taxon>
        <taxon>Brachionus</taxon>
    </lineage>
</organism>